<feature type="transmembrane region" description="Helical" evidence="8">
    <location>
        <begin position="97"/>
        <end position="118"/>
    </location>
</feature>
<comment type="subcellular location">
    <subcellularLocation>
        <location evidence="1 8">Cell membrane</location>
        <topology evidence="1 8">Multi-pass membrane protein</topology>
    </subcellularLocation>
</comment>
<protein>
    <submittedName>
        <fullName evidence="10">Trehalose transport system permease protein SugB</fullName>
    </submittedName>
</protein>
<feature type="transmembrane region" description="Helical" evidence="8">
    <location>
        <begin position="175"/>
        <end position="201"/>
    </location>
</feature>
<name>A0A9W4L779_9BACI</name>
<evidence type="ECO:0000313" key="10">
    <source>
        <dbReference type="EMBL" id="CAH0314216.1"/>
    </source>
</evidence>
<evidence type="ECO:0000256" key="5">
    <source>
        <dbReference type="ARBA" id="ARBA00022692"/>
    </source>
</evidence>
<evidence type="ECO:0000259" key="9">
    <source>
        <dbReference type="PROSITE" id="PS50928"/>
    </source>
</evidence>
<evidence type="ECO:0000256" key="4">
    <source>
        <dbReference type="ARBA" id="ARBA00022475"/>
    </source>
</evidence>
<dbReference type="InterPro" id="IPR035906">
    <property type="entry name" value="MetI-like_sf"/>
</dbReference>
<evidence type="ECO:0000256" key="8">
    <source>
        <dbReference type="RuleBase" id="RU363032"/>
    </source>
</evidence>
<keyword evidence="5 8" id="KW-0812">Transmembrane</keyword>
<feature type="transmembrane region" description="Helical" evidence="8">
    <location>
        <begin position="38"/>
        <end position="61"/>
    </location>
</feature>
<reference evidence="10" key="1">
    <citation type="submission" date="2021-11" db="EMBL/GenBank/DDBJ databases">
        <authorList>
            <person name="Bulgarelli D."/>
        </authorList>
    </citation>
    <scope>NUCLEOTIDE SEQUENCE</scope>
    <source>
        <strain evidence="10">Bi133</strain>
    </source>
</reference>
<dbReference type="PANTHER" id="PTHR42929:SF1">
    <property type="entry name" value="INNER MEMBRANE ABC TRANSPORTER PERMEASE PROTEIN YDCU-RELATED"/>
    <property type="match status" value="1"/>
</dbReference>
<feature type="transmembrane region" description="Helical" evidence="8">
    <location>
        <begin position="282"/>
        <end position="300"/>
    </location>
</feature>
<keyword evidence="7 8" id="KW-0472">Membrane</keyword>
<keyword evidence="6 8" id="KW-1133">Transmembrane helix</keyword>
<feature type="transmembrane region" description="Helical" evidence="8">
    <location>
        <begin position="139"/>
        <end position="163"/>
    </location>
</feature>
<dbReference type="Pfam" id="PF00528">
    <property type="entry name" value="BPD_transp_1"/>
    <property type="match status" value="1"/>
</dbReference>
<dbReference type="PANTHER" id="PTHR42929">
    <property type="entry name" value="INNER MEMBRANE ABC TRANSPORTER PERMEASE PROTEIN YDCU-RELATED-RELATED"/>
    <property type="match status" value="1"/>
</dbReference>
<evidence type="ECO:0000256" key="3">
    <source>
        <dbReference type="ARBA" id="ARBA00022448"/>
    </source>
</evidence>
<evidence type="ECO:0000256" key="1">
    <source>
        <dbReference type="ARBA" id="ARBA00004651"/>
    </source>
</evidence>
<keyword evidence="3 8" id="KW-0813">Transport</keyword>
<dbReference type="Gene3D" id="1.10.3720.10">
    <property type="entry name" value="MetI-like"/>
    <property type="match status" value="1"/>
</dbReference>
<evidence type="ECO:0000256" key="2">
    <source>
        <dbReference type="ARBA" id="ARBA00007069"/>
    </source>
</evidence>
<dbReference type="EMBL" id="CAKKMG010000153">
    <property type="protein sequence ID" value="CAH0314216.1"/>
    <property type="molecule type" value="Genomic_DNA"/>
</dbReference>
<gene>
    <name evidence="10" type="primary">sugB</name>
    <name evidence="10" type="ORF">SRABI133_05067</name>
</gene>
<proteinExistence type="inferred from homology"/>
<sequence length="313" mass="35097">MKVDGNWFNERTVVKPIPKLLENIEEREVLRKIKKQKIYLLALLLPFIMFVIGFEIGPLVAMIKNSFYADNGIQVTIDQYITIFKSKFYLQAIQNSLVISLFSAVTSVIIAVIAAYSFTKFSQKIQNRLLMIANMTSNFEGIPLSFSFIILLGNNGLFTLLFSKIGGDVFADFNLYSWTGLILVYIYFQIPLAIMLIYPSYQGIKKQWKEASSLLGGSTLSFWLHIGIPVLLPSIVGTFSILFANSMGAYATAYALVGSNYNLLSLQIASLVASDVALKPQLGSAMGVLLAATMIGAMWFNERMMRRIRRDLR</sequence>
<feature type="domain" description="ABC transmembrane type-1" evidence="9">
    <location>
        <begin position="93"/>
        <end position="301"/>
    </location>
</feature>
<dbReference type="PROSITE" id="PS50928">
    <property type="entry name" value="ABC_TM1"/>
    <property type="match status" value="1"/>
</dbReference>
<evidence type="ECO:0000256" key="6">
    <source>
        <dbReference type="ARBA" id="ARBA00022989"/>
    </source>
</evidence>
<comment type="similarity">
    <text evidence="2">Belongs to the binding-protein-dependent transport system permease family. CysTW subfamily.</text>
</comment>
<dbReference type="GO" id="GO:0005886">
    <property type="term" value="C:plasma membrane"/>
    <property type="evidence" value="ECO:0007669"/>
    <property type="project" value="UniProtKB-SubCell"/>
</dbReference>
<dbReference type="AlphaFoldDB" id="A0A9W4L779"/>
<dbReference type="GO" id="GO:0055085">
    <property type="term" value="P:transmembrane transport"/>
    <property type="evidence" value="ECO:0007669"/>
    <property type="project" value="InterPro"/>
</dbReference>
<dbReference type="Proteomes" id="UP000789326">
    <property type="component" value="Unassembled WGS sequence"/>
</dbReference>
<dbReference type="InterPro" id="IPR000515">
    <property type="entry name" value="MetI-like"/>
</dbReference>
<dbReference type="CDD" id="cd06261">
    <property type="entry name" value="TM_PBP2"/>
    <property type="match status" value="1"/>
</dbReference>
<organism evidence="10 11">
    <name type="scientific">Peribacillus simplex</name>
    <dbReference type="NCBI Taxonomy" id="1478"/>
    <lineage>
        <taxon>Bacteria</taxon>
        <taxon>Bacillati</taxon>
        <taxon>Bacillota</taxon>
        <taxon>Bacilli</taxon>
        <taxon>Bacillales</taxon>
        <taxon>Bacillaceae</taxon>
        <taxon>Peribacillus</taxon>
    </lineage>
</organism>
<comment type="caution">
    <text evidence="10">The sequence shown here is derived from an EMBL/GenBank/DDBJ whole genome shotgun (WGS) entry which is preliminary data.</text>
</comment>
<evidence type="ECO:0000256" key="7">
    <source>
        <dbReference type="ARBA" id="ARBA00023136"/>
    </source>
</evidence>
<keyword evidence="4" id="KW-1003">Cell membrane</keyword>
<dbReference type="SUPFAM" id="SSF161098">
    <property type="entry name" value="MetI-like"/>
    <property type="match status" value="1"/>
</dbReference>
<evidence type="ECO:0000313" key="11">
    <source>
        <dbReference type="Proteomes" id="UP000789326"/>
    </source>
</evidence>
<accession>A0A9W4L779</accession>
<feature type="transmembrane region" description="Helical" evidence="8">
    <location>
        <begin position="222"/>
        <end position="244"/>
    </location>
</feature>